<dbReference type="EMBL" id="JAHKKG010000010">
    <property type="protein sequence ID" value="MBU2667963.1"/>
    <property type="molecule type" value="Genomic_DNA"/>
</dbReference>
<dbReference type="Proteomes" id="UP001519654">
    <property type="component" value="Unassembled WGS sequence"/>
</dbReference>
<dbReference type="SMART" id="SM00529">
    <property type="entry name" value="HTH_DTXR"/>
    <property type="match status" value="1"/>
</dbReference>
<comment type="caution">
    <text evidence="3">The sequence shown here is derived from an EMBL/GenBank/DDBJ whole genome shotgun (WGS) entry which is preliminary data.</text>
</comment>
<proteinExistence type="predicted"/>
<dbReference type="SUPFAM" id="SSF46785">
    <property type="entry name" value="Winged helix' DNA-binding domain"/>
    <property type="match status" value="1"/>
</dbReference>
<evidence type="ECO:0000259" key="2">
    <source>
        <dbReference type="Pfam" id="PF02742"/>
    </source>
</evidence>
<dbReference type="InterPro" id="IPR001367">
    <property type="entry name" value="Fe_dep_repressor"/>
</dbReference>
<dbReference type="Gene3D" id="1.10.10.10">
    <property type="entry name" value="Winged helix-like DNA-binding domain superfamily/Winged helix DNA-binding domain"/>
    <property type="match status" value="1"/>
</dbReference>
<keyword evidence="4" id="KW-1185">Reference proteome</keyword>
<organism evidence="3 4">
    <name type="scientific">Paractinoplanes bogorensis</name>
    <dbReference type="NCBI Taxonomy" id="1610840"/>
    <lineage>
        <taxon>Bacteria</taxon>
        <taxon>Bacillati</taxon>
        <taxon>Actinomycetota</taxon>
        <taxon>Actinomycetes</taxon>
        <taxon>Micromonosporales</taxon>
        <taxon>Micromonosporaceae</taxon>
        <taxon>Paractinoplanes</taxon>
    </lineage>
</organism>
<dbReference type="Pfam" id="PF02742">
    <property type="entry name" value="Fe_dep_repr_C"/>
    <property type="match status" value="1"/>
</dbReference>
<dbReference type="InterPro" id="IPR022689">
    <property type="entry name" value="Iron_dep_repressor"/>
</dbReference>
<dbReference type="PANTHER" id="PTHR33238">
    <property type="entry name" value="IRON (METAL) DEPENDENT REPRESSOR, DTXR FAMILY"/>
    <property type="match status" value="1"/>
</dbReference>
<reference evidence="3 4" key="1">
    <citation type="submission" date="2021-06" db="EMBL/GenBank/DDBJ databases">
        <title>Actinoplanes lichenicola sp. nov., and Actinoplanes ovalisporus sp. nov., isolated from lichen in Thailand.</title>
        <authorList>
            <person name="Saeng-In P."/>
            <person name="Kanchanasin P."/>
            <person name="Yuki M."/>
            <person name="Kudo T."/>
            <person name="Ohkuma M."/>
            <person name="Phongsopitanun W."/>
            <person name="Tanasupawat S."/>
        </authorList>
    </citation>
    <scope>NUCLEOTIDE SEQUENCE [LARGE SCALE GENOMIC DNA]</scope>
    <source>
        <strain evidence="3 4">NBRC 110975</strain>
    </source>
</reference>
<gene>
    <name evidence="3" type="ORF">KOI35_31075</name>
</gene>
<feature type="domain" description="Iron dependent repressor metal binding and dimerisation" evidence="2">
    <location>
        <begin position="56"/>
        <end position="124"/>
    </location>
</feature>
<keyword evidence="1" id="KW-0408">Iron</keyword>
<evidence type="ECO:0000313" key="3">
    <source>
        <dbReference type="EMBL" id="MBU2667963.1"/>
    </source>
</evidence>
<dbReference type="SUPFAM" id="SSF50037">
    <property type="entry name" value="C-terminal domain of transcriptional repressors"/>
    <property type="match status" value="1"/>
</dbReference>
<dbReference type="SUPFAM" id="SSF47979">
    <property type="entry name" value="Iron-dependent repressor protein, dimerization domain"/>
    <property type="match status" value="1"/>
</dbReference>
<dbReference type="InterPro" id="IPR038157">
    <property type="entry name" value="FeoA_core_dom"/>
</dbReference>
<dbReference type="InterPro" id="IPR050536">
    <property type="entry name" value="DtxR_MntR_Metal-Reg"/>
</dbReference>
<dbReference type="Gene3D" id="2.30.30.90">
    <property type="match status" value="1"/>
</dbReference>
<accession>A0ABS5YWZ5</accession>
<dbReference type="InterPro" id="IPR036390">
    <property type="entry name" value="WH_DNA-bd_sf"/>
</dbReference>
<evidence type="ECO:0000313" key="4">
    <source>
        <dbReference type="Proteomes" id="UP001519654"/>
    </source>
</evidence>
<dbReference type="InterPro" id="IPR008988">
    <property type="entry name" value="Transcriptional_repressor_C"/>
</dbReference>
<protein>
    <submittedName>
        <fullName evidence="3">Metal-dependent transcriptional regulator</fullName>
    </submittedName>
</protein>
<dbReference type="RefSeq" id="WP_215792218.1">
    <property type="nucleotide sequence ID" value="NZ_JAHKKG010000010.1"/>
</dbReference>
<name>A0ABS5YWZ5_9ACTN</name>
<sequence length="217" mass="24160">MYLRIILECEEEGLLPLSARIVERLGRRAPTVHKTIYRMQEHRLITIDERRHLLLTRTGRRQAVAVMRRHRLAELLLVDILGVPYEQAHPEADRLQHALSDHVEQVIFRKLGYPIRSPYGNPIPGLTAIGGPPAPRRRPRSEIALTSATPGGTFVVDRLGEWVQTLLLAELTAAGVVPGRVVTITHEPNAVIVSGVCVPEPLAHGIIVTADPDPDRR</sequence>
<dbReference type="InterPro" id="IPR036388">
    <property type="entry name" value="WH-like_DNA-bd_sf"/>
</dbReference>
<dbReference type="PANTHER" id="PTHR33238:SF10">
    <property type="entry name" value="IRON-DEPENDENT REPRESSOR IDER"/>
    <property type="match status" value="1"/>
</dbReference>
<evidence type="ECO:0000256" key="1">
    <source>
        <dbReference type="ARBA" id="ARBA00023004"/>
    </source>
</evidence>
<dbReference type="InterPro" id="IPR036421">
    <property type="entry name" value="Fe_dep_repressor_sf"/>
</dbReference>